<dbReference type="InterPro" id="IPR001509">
    <property type="entry name" value="Epimerase_deHydtase"/>
</dbReference>
<evidence type="ECO:0000256" key="1">
    <source>
        <dbReference type="ARBA" id="ARBA00007637"/>
    </source>
</evidence>
<gene>
    <name evidence="3" type="ORF">C1H76_4714</name>
</gene>
<proteinExistence type="inferred from homology"/>
<accession>A0A4V6YAV1</accession>
<protein>
    <submittedName>
        <fullName evidence="3">NAD dependent epimerase-like protein 9</fullName>
    </submittedName>
</protein>
<dbReference type="EMBL" id="PTQR01000058">
    <property type="protein sequence ID" value="TKX23062.1"/>
    <property type="molecule type" value="Genomic_DNA"/>
</dbReference>
<dbReference type="PANTHER" id="PTHR43725:SF53">
    <property type="entry name" value="UDP-ARABINOSE 4-EPIMERASE 1"/>
    <property type="match status" value="1"/>
</dbReference>
<evidence type="ECO:0000313" key="4">
    <source>
        <dbReference type="Proteomes" id="UP000308133"/>
    </source>
</evidence>
<comment type="similarity">
    <text evidence="1">Belongs to the NAD(P)-dependent epimerase/dehydratase family.</text>
</comment>
<dbReference type="InterPro" id="IPR036291">
    <property type="entry name" value="NAD(P)-bd_dom_sf"/>
</dbReference>
<dbReference type="Proteomes" id="UP000308133">
    <property type="component" value="Unassembled WGS sequence"/>
</dbReference>
<feature type="domain" description="NAD-dependent epimerase/dehydratase" evidence="2">
    <location>
        <begin position="26"/>
        <end position="100"/>
    </location>
</feature>
<dbReference type="SUPFAM" id="SSF51735">
    <property type="entry name" value="NAD(P)-binding Rossmann-fold domains"/>
    <property type="match status" value="1"/>
</dbReference>
<organism evidence="3 4">
    <name type="scientific">Elsinoe australis</name>
    <dbReference type="NCBI Taxonomy" id="40998"/>
    <lineage>
        <taxon>Eukaryota</taxon>
        <taxon>Fungi</taxon>
        <taxon>Dikarya</taxon>
        <taxon>Ascomycota</taxon>
        <taxon>Pezizomycotina</taxon>
        <taxon>Dothideomycetes</taxon>
        <taxon>Dothideomycetidae</taxon>
        <taxon>Myriangiales</taxon>
        <taxon>Elsinoaceae</taxon>
        <taxon>Elsinoe</taxon>
    </lineage>
</organism>
<dbReference type="AlphaFoldDB" id="A0A4V6YAV1"/>
<sequence length="661" mass="72583">MAKDPCETLRLADEGSNATAAPGTLALVTGGAGFIGSNLVDRLLTLGYKVRILDNLYTGFIRNVPLQHENVESVYGDILDREALQVAIKDVDYVFHLAAMSKNVLEEARIAGKIKKVVYATSSTYYSNAAPPYTESMAPNFLTPYASSKFEGEIQMQNYNRQDQEGRVCYFVTYYGNATPPYTESMAPNFLTPYASSKFEGEIQMQNYDRLFGAYAIVTGVFAKQAAEGKPLIIEGDGTHARDFIHVTDVVEGLILAQQTPRLRNEVINLGTGSLYSVYELADLVSKDNVHLPPRKHDLVRTLANTCRMKQLLNFQPKANFTQEMSFMVEATKGGNVFVQDWFTLPRVLSAPHLLADDNPMFGLPKSQNDLDALLVSLQHITEKLPRDNQRLVTVLPLSTVGVDTSNIPALRELLINIVYSLVRYGSVVRYMVIVTDEEALKTCTELNLPCLDVRNSYQSAPALVDALLNRGYDVHYASVGSSHVTSVMSFLYSNSDNTFAAADVIRAQPQGDFFIRLNDNTHNAFAAMDKTGLVGHQSMFDQKDWPSAELKIAPFPIGHFCDASAKDEPPAKPKTSGHFVRSLHKACDVASGQLYVAVGCPDTPVTTTGAPQSTVRSLVSAGAFHLSRCPKPEHCDIQQIVPLLWIQGQPDLSTSGGLCS</sequence>
<dbReference type="Gene3D" id="3.40.50.720">
    <property type="entry name" value="NAD(P)-binding Rossmann-like Domain"/>
    <property type="match status" value="2"/>
</dbReference>
<evidence type="ECO:0000259" key="2">
    <source>
        <dbReference type="Pfam" id="PF01370"/>
    </source>
</evidence>
<name>A0A4V6YAV1_9PEZI</name>
<evidence type="ECO:0000313" key="3">
    <source>
        <dbReference type="EMBL" id="TKX23062.1"/>
    </source>
</evidence>
<feature type="domain" description="NAD-dependent epimerase/dehydratase" evidence="2">
    <location>
        <begin position="174"/>
        <end position="271"/>
    </location>
</feature>
<comment type="caution">
    <text evidence="3">The sequence shown here is derived from an EMBL/GenBank/DDBJ whole genome shotgun (WGS) entry which is preliminary data.</text>
</comment>
<dbReference type="PANTHER" id="PTHR43725">
    <property type="entry name" value="UDP-GLUCOSE 4-EPIMERASE"/>
    <property type="match status" value="1"/>
</dbReference>
<dbReference type="Pfam" id="PF01370">
    <property type="entry name" value="Epimerase"/>
    <property type="match status" value="2"/>
</dbReference>
<reference evidence="3 4" key="1">
    <citation type="submission" date="2018-02" db="EMBL/GenBank/DDBJ databases">
        <title>Draft genome sequences of Elsinoe sp., causing black scab on jojoba.</title>
        <authorList>
            <person name="Stodart B."/>
            <person name="Jeffress S."/>
            <person name="Ash G."/>
            <person name="Arun Chinnappa K."/>
        </authorList>
    </citation>
    <scope>NUCLEOTIDE SEQUENCE [LARGE SCALE GENOMIC DNA]</scope>
    <source>
        <strain evidence="3 4">Hillstone_2</strain>
    </source>
</reference>